<gene>
    <name evidence="1" type="ORF">Mpt1_c10600</name>
</gene>
<accession>A0A0A7LD47</accession>
<organism evidence="1 2">
    <name type="scientific">Candidatus Methanoplasma termitum</name>
    <dbReference type="NCBI Taxonomy" id="1577791"/>
    <lineage>
        <taxon>Archaea</taxon>
        <taxon>Methanobacteriati</taxon>
        <taxon>Thermoplasmatota</taxon>
        <taxon>Thermoplasmata</taxon>
        <taxon>Methanomassiliicoccales</taxon>
        <taxon>Methanomassiliicoccaceae</taxon>
        <taxon>Candidatus Methanoplasma</taxon>
    </lineage>
</organism>
<name>A0A0A7LD47_9ARCH</name>
<proteinExistence type="predicted"/>
<dbReference type="OrthoDB" id="53382at2157"/>
<dbReference type="EMBL" id="CP010070">
    <property type="protein sequence ID" value="AIZ56928.1"/>
    <property type="molecule type" value="Genomic_DNA"/>
</dbReference>
<dbReference type="RefSeq" id="WP_048112851.1">
    <property type="nucleotide sequence ID" value="NZ_CP010070.1"/>
</dbReference>
<dbReference type="AlphaFoldDB" id="A0A0A7LD47"/>
<protein>
    <submittedName>
        <fullName evidence="1">Uncharacterized protein</fullName>
    </submittedName>
</protein>
<keyword evidence="2" id="KW-1185">Reference proteome</keyword>
<evidence type="ECO:0000313" key="2">
    <source>
        <dbReference type="Proteomes" id="UP000030787"/>
    </source>
</evidence>
<reference evidence="1 2" key="1">
    <citation type="journal article" date="2014" name="Appl. Environ. Microbiol.">
        <title>Comparative Genome Analysis of 'Candidatus Methanoplasma termitum' Indicates a New Mode of Energy Metabolism in the Seventh Order of Methanogens.</title>
        <authorList>
            <person name="Lang K."/>
            <person name="Schuldes J."/>
            <person name="Klingl A."/>
            <person name="Poehlein A."/>
            <person name="Daniel R."/>
            <person name="Brune A."/>
        </authorList>
    </citation>
    <scope>NUCLEOTIDE SEQUENCE [LARGE SCALE GENOMIC DNA]</scope>
    <source>
        <strain evidence="2">Mpt1</strain>
    </source>
</reference>
<dbReference type="HOGENOM" id="CLU_2216920_0_0_2"/>
<dbReference type="KEGG" id="mear:Mpt1_c10600"/>
<sequence>MVVKSKRGRRRYIAFSVSPELRKEALIRGLRQVDPDKPPHIIQLSGGKAIIRCSPDEREGTIIAVSRVDPSSESLITSGTLRTIREIYPDLKEKEKKNSTAPAHL</sequence>
<dbReference type="GeneID" id="24818722"/>
<dbReference type="Proteomes" id="UP000030787">
    <property type="component" value="Chromosome"/>
</dbReference>
<dbReference type="STRING" id="1577791.Mpt1_c10600"/>
<evidence type="ECO:0000313" key="1">
    <source>
        <dbReference type="EMBL" id="AIZ56928.1"/>
    </source>
</evidence>